<dbReference type="SUPFAM" id="SSF55486">
    <property type="entry name" value="Metalloproteases ('zincins'), catalytic domain"/>
    <property type="match status" value="1"/>
</dbReference>
<accession>A0A8K0D127</accession>
<keyword evidence="2" id="KW-1133">Transmembrane helix</keyword>
<feature type="transmembrane region" description="Helical" evidence="2">
    <location>
        <begin position="57"/>
        <end position="83"/>
    </location>
</feature>
<dbReference type="PROSITE" id="PS51885">
    <property type="entry name" value="NEPRILYSIN"/>
    <property type="match status" value="1"/>
</dbReference>
<dbReference type="AlphaFoldDB" id="A0A8K0D127"/>
<dbReference type="GO" id="GO:0004222">
    <property type="term" value="F:metalloendopeptidase activity"/>
    <property type="evidence" value="ECO:0007669"/>
    <property type="project" value="InterPro"/>
</dbReference>
<protein>
    <recommendedName>
        <fullName evidence="5">Endothelin-converting enzyme 1</fullName>
    </recommendedName>
</protein>
<keyword evidence="2" id="KW-0472">Membrane</keyword>
<sequence length="151" mass="17139">MVEEETVKENKNGTEVPKIMEPSENDPCIEFKNQSSKTRFLQNTERRLREKSGLSRTGLYVCGALLLLLIVLFITVIVLAATWPTKPHHQQYPICNEPACLRAAAQVQEAMNSSVSPCKDVWAWACGGWLSKHSLPPDRSIWSMWKQLEVQ</sequence>
<dbReference type="GO" id="GO:0005886">
    <property type="term" value="C:plasma membrane"/>
    <property type="evidence" value="ECO:0007669"/>
    <property type="project" value="TreeGrafter"/>
</dbReference>
<name>A0A8K0D127_IGNLU</name>
<dbReference type="GO" id="GO:0016485">
    <property type="term" value="P:protein processing"/>
    <property type="evidence" value="ECO:0007669"/>
    <property type="project" value="TreeGrafter"/>
</dbReference>
<keyword evidence="2" id="KW-0812">Transmembrane</keyword>
<feature type="compositionally biased region" description="Basic and acidic residues" evidence="1">
    <location>
        <begin position="1"/>
        <end position="12"/>
    </location>
</feature>
<keyword evidence="4" id="KW-1185">Reference proteome</keyword>
<dbReference type="PANTHER" id="PTHR11733:SF167">
    <property type="entry name" value="FI17812P1-RELATED"/>
    <property type="match status" value="1"/>
</dbReference>
<dbReference type="Proteomes" id="UP000801492">
    <property type="component" value="Unassembled WGS sequence"/>
</dbReference>
<comment type="caution">
    <text evidence="3">The sequence shown here is derived from an EMBL/GenBank/DDBJ whole genome shotgun (WGS) entry which is preliminary data.</text>
</comment>
<dbReference type="PANTHER" id="PTHR11733">
    <property type="entry name" value="ZINC METALLOPROTEASE FAMILY M13 NEPRILYSIN-RELATED"/>
    <property type="match status" value="1"/>
</dbReference>
<evidence type="ECO:0000313" key="4">
    <source>
        <dbReference type="Proteomes" id="UP000801492"/>
    </source>
</evidence>
<feature type="region of interest" description="Disordered" evidence="1">
    <location>
        <begin position="1"/>
        <end position="21"/>
    </location>
</feature>
<dbReference type="EMBL" id="VTPC01007285">
    <property type="protein sequence ID" value="KAF2894142.1"/>
    <property type="molecule type" value="Genomic_DNA"/>
</dbReference>
<organism evidence="3 4">
    <name type="scientific">Ignelater luminosus</name>
    <name type="common">Cucubano</name>
    <name type="synonym">Pyrophorus luminosus</name>
    <dbReference type="NCBI Taxonomy" id="2038154"/>
    <lineage>
        <taxon>Eukaryota</taxon>
        <taxon>Metazoa</taxon>
        <taxon>Ecdysozoa</taxon>
        <taxon>Arthropoda</taxon>
        <taxon>Hexapoda</taxon>
        <taxon>Insecta</taxon>
        <taxon>Pterygota</taxon>
        <taxon>Neoptera</taxon>
        <taxon>Endopterygota</taxon>
        <taxon>Coleoptera</taxon>
        <taxon>Polyphaga</taxon>
        <taxon>Elateriformia</taxon>
        <taxon>Elateroidea</taxon>
        <taxon>Elateridae</taxon>
        <taxon>Agrypninae</taxon>
        <taxon>Pyrophorini</taxon>
        <taxon>Ignelater</taxon>
    </lineage>
</organism>
<evidence type="ECO:0000313" key="3">
    <source>
        <dbReference type="EMBL" id="KAF2894142.1"/>
    </source>
</evidence>
<evidence type="ECO:0000256" key="2">
    <source>
        <dbReference type="SAM" id="Phobius"/>
    </source>
</evidence>
<dbReference type="OrthoDB" id="6475849at2759"/>
<evidence type="ECO:0008006" key="5">
    <source>
        <dbReference type="Google" id="ProtNLM"/>
    </source>
</evidence>
<reference evidence="3" key="1">
    <citation type="submission" date="2019-08" db="EMBL/GenBank/DDBJ databases">
        <title>The genome of the North American firefly Photinus pyralis.</title>
        <authorList>
            <consortium name="Photinus pyralis genome working group"/>
            <person name="Fallon T.R."/>
            <person name="Sander Lower S.E."/>
            <person name="Weng J.-K."/>
        </authorList>
    </citation>
    <scope>NUCLEOTIDE SEQUENCE</scope>
    <source>
        <strain evidence="3">TRF0915ILg1</strain>
        <tissue evidence="3">Whole body</tissue>
    </source>
</reference>
<feature type="non-terminal residue" evidence="3">
    <location>
        <position position="151"/>
    </location>
</feature>
<dbReference type="InterPro" id="IPR024079">
    <property type="entry name" value="MetalloPept_cat_dom_sf"/>
</dbReference>
<evidence type="ECO:0000256" key="1">
    <source>
        <dbReference type="SAM" id="MobiDB-lite"/>
    </source>
</evidence>
<dbReference type="InterPro" id="IPR000718">
    <property type="entry name" value="Peptidase_M13"/>
</dbReference>
<dbReference type="Gene3D" id="3.40.390.10">
    <property type="entry name" value="Collagenase (Catalytic Domain)"/>
    <property type="match status" value="1"/>
</dbReference>
<gene>
    <name evidence="3" type="ORF">ILUMI_12029</name>
</gene>
<proteinExistence type="predicted"/>